<dbReference type="Proteomes" id="UP000799118">
    <property type="component" value="Unassembled WGS sequence"/>
</dbReference>
<evidence type="ECO:0000313" key="1">
    <source>
        <dbReference type="EMBL" id="KAE9399787.1"/>
    </source>
</evidence>
<keyword evidence="2" id="KW-1185">Reference proteome</keyword>
<dbReference type="EMBL" id="ML769464">
    <property type="protein sequence ID" value="KAE9399787.1"/>
    <property type="molecule type" value="Genomic_DNA"/>
</dbReference>
<sequence>MFKNLELDGSSLHALQSKTERIIAIFDEKPYLASHVRLLELRGFESTWPEKEGIYARIAEGVIQRLSKMDTIEFNGVDWKRLSPSLRAALFGAFEALSLTRITITKCIFPAFADLASLLIHARYLKALAIWSVFFIDEPIDEPNASDFVAIPRSIKLDEFGTSEIDRFTSWFQEESCPFEIGDLQFLRIYFSTPYHSAAFLVQHVGPNLRKLELHPPSPGKLEKSPRESLAAITSQNVGRKMRMVMVMGARVQAAVAVESTRAVVAAKVAEPTRAVAGARPGTRTPATRGTPN</sequence>
<protein>
    <recommendedName>
        <fullName evidence="3">F-box domain-containing protein</fullName>
    </recommendedName>
</protein>
<gene>
    <name evidence="1" type="ORF">BT96DRAFT_678606</name>
</gene>
<reference evidence="1" key="1">
    <citation type="journal article" date="2019" name="Environ. Microbiol.">
        <title>Fungal ecological strategies reflected in gene transcription - a case study of two litter decomposers.</title>
        <authorList>
            <person name="Barbi F."/>
            <person name="Kohler A."/>
            <person name="Barry K."/>
            <person name="Baskaran P."/>
            <person name="Daum C."/>
            <person name="Fauchery L."/>
            <person name="Ihrmark K."/>
            <person name="Kuo A."/>
            <person name="LaButti K."/>
            <person name="Lipzen A."/>
            <person name="Morin E."/>
            <person name="Grigoriev I.V."/>
            <person name="Henrissat B."/>
            <person name="Lindahl B."/>
            <person name="Martin F."/>
        </authorList>
    </citation>
    <scope>NUCLEOTIDE SEQUENCE</scope>
    <source>
        <strain evidence="1">JB14</strain>
    </source>
</reference>
<name>A0A6A4HS55_9AGAR</name>
<evidence type="ECO:0008006" key="3">
    <source>
        <dbReference type="Google" id="ProtNLM"/>
    </source>
</evidence>
<accession>A0A6A4HS55</accession>
<organism evidence="1 2">
    <name type="scientific">Gymnopus androsaceus JB14</name>
    <dbReference type="NCBI Taxonomy" id="1447944"/>
    <lineage>
        <taxon>Eukaryota</taxon>
        <taxon>Fungi</taxon>
        <taxon>Dikarya</taxon>
        <taxon>Basidiomycota</taxon>
        <taxon>Agaricomycotina</taxon>
        <taxon>Agaricomycetes</taxon>
        <taxon>Agaricomycetidae</taxon>
        <taxon>Agaricales</taxon>
        <taxon>Marasmiineae</taxon>
        <taxon>Omphalotaceae</taxon>
        <taxon>Gymnopus</taxon>
    </lineage>
</organism>
<proteinExistence type="predicted"/>
<evidence type="ECO:0000313" key="2">
    <source>
        <dbReference type="Proteomes" id="UP000799118"/>
    </source>
</evidence>
<dbReference type="OrthoDB" id="2745898at2759"/>
<dbReference type="AlphaFoldDB" id="A0A6A4HS55"/>